<evidence type="ECO:0000313" key="2">
    <source>
        <dbReference type="EMBL" id="CEM24394.1"/>
    </source>
</evidence>
<feature type="compositionally biased region" description="Basic and acidic residues" evidence="1">
    <location>
        <begin position="15"/>
        <end position="29"/>
    </location>
</feature>
<accession>A0A0G4G7L3</accession>
<feature type="region of interest" description="Disordered" evidence="1">
    <location>
        <begin position="148"/>
        <end position="254"/>
    </location>
</feature>
<keyword evidence="3" id="KW-1185">Reference proteome</keyword>
<organism evidence="2 3">
    <name type="scientific">Vitrella brassicaformis (strain CCMP3155)</name>
    <dbReference type="NCBI Taxonomy" id="1169540"/>
    <lineage>
        <taxon>Eukaryota</taxon>
        <taxon>Sar</taxon>
        <taxon>Alveolata</taxon>
        <taxon>Colpodellida</taxon>
        <taxon>Vitrellaceae</taxon>
        <taxon>Vitrella</taxon>
    </lineage>
</organism>
<dbReference type="Proteomes" id="UP000041254">
    <property type="component" value="Unassembled WGS sequence"/>
</dbReference>
<sequence length="354" mass="37630">MTKVMRAAEGLVARRRAEILIREEEEAKSAMRPKSKPKQHQRVGKASSVSTATKTSSGQGVADEPESEHEHEDIDQMLITSTFGRRSVALQQGRAAKGRKDKQTSACSHPPTAQRNPQAQGHPWGPPLVTLSAASPVSSSYDSCVLAPAHRTPGHVKGGGLPPLVEPIGVPRTGLLNASVDEKPSSTKGASGSQRRSQSSDATSNKSRRCITKPSSSAAAAPPSPVPPSAEGIASTSQLFSPATPSPPLSSPLPATDSAVKGTCVGCYGEHGAASIKLMPCKHIPYCVRCFGDMKRAHEQSVAGVKRQNARREQGEPQKDLPVFACPCCHSGIVFACTREEVLRWVRDDYTLHE</sequence>
<proteinExistence type="predicted"/>
<feature type="compositionally biased region" description="Polar residues" evidence="1">
    <location>
        <begin position="104"/>
        <end position="119"/>
    </location>
</feature>
<gene>
    <name evidence="2" type="ORF">Vbra_3158</name>
</gene>
<reference evidence="2 3" key="1">
    <citation type="submission" date="2014-11" db="EMBL/GenBank/DDBJ databases">
        <authorList>
            <person name="Zhu J."/>
            <person name="Qi W."/>
            <person name="Song R."/>
        </authorList>
    </citation>
    <scope>NUCLEOTIDE SEQUENCE [LARGE SCALE GENOMIC DNA]</scope>
</reference>
<feature type="region of interest" description="Disordered" evidence="1">
    <location>
        <begin position="1"/>
        <end position="135"/>
    </location>
</feature>
<name>A0A0G4G7L3_VITBC</name>
<evidence type="ECO:0000313" key="3">
    <source>
        <dbReference type="Proteomes" id="UP000041254"/>
    </source>
</evidence>
<dbReference type="VEuPathDB" id="CryptoDB:Vbra_3158"/>
<dbReference type="AlphaFoldDB" id="A0A0G4G7L3"/>
<protein>
    <submittedName>
        <fullName evidence="2">Uncharacterized protein</fullName>
    </submittedName>
</protein>
<dbReference type="InParanoid" id="A0A0G4G7L3"/>
<feature type="compositionally biased region" description="Low complexity" evidence="1">
    <location>
        <begin position="189"/>
        <end position="202"/>
    </location>
</feature>
<feature type="compositionally biased region" description="Low complexity" evidence="1">
    <location>
        <begin position="45"/>
        <end position="57"/>
    </location>
</feature>
<evidence type="ECO:0000256" key="1">
    <source>
        <dbReference type="SAM" id="MobiDB-lite"/>
    </source>
</evidence>
<dbReference type="EMBL" id="CDMY01000581">
    <property type="protein sequence ID" value="CEM24394.1"/>
    <property type="molecule type" value="Genomic_DNA"/>
</dbReference>
<feature type="compositionally biased region" description="Basic residues" evidence="1">
    <location>
        <begin position="31"/>
        <end position="43"/>
    </location>
</feature>